<sequence length="315" mass="34272">MSTLAEIAEMLAGMSRTDLTTTVRREPYPAISPSRPELSQAGRVVLVTGGGTGVGFAIARAFVRASAKTIIILGRRAQVLADAASRLEEEAKTVGSGTKIVTYPCDVVNTAEVDAVWKEIAAQGITVDVYVANVAKTTEPKPMLELGTDEVWSQVETNVKAPLYLAEKFYAQPGESRKFIINVSTASIHSTTHPGVAERPAYTLSKLSGTLLFQLLAQDAPREKVQVVSFHPGLIWNDGWKSLGLSPDLFDSDELCGAFAVWLASENASFLHGRFVWASWDVDELSSGELRKRFDEDPNWLRASIVGLNQGLRTY</sequence>
<keyword evidence="3" id="KW-1185">Reference proteome</keyword>
<dbReference type="HOGENOM" id="CLU_010194_8_2_1"/>
<dbReference type="STRING" id="1182542.W9YRV7"/>
<organism evidence="2 3">
    <name type="scientific">Capronia epimyces CBS 606.96</name>
    <dbReference type="NCBI Taxonomy" id="1182542"/>
    <lineage>
        <taxon>Eukaryota</taxon>
        <taxon>Fungi</taxon>
        <taxon>Dikarya</taxon>
        <taxon>Ascomycota</taxon>
        <taxon>Pezizomycotina</taxon>
        <taxon>Eurotiomycetes</taxon>
        <taxon>Chaetothyriomycetidae</taxon>
        <taxon>Chaetothyriales</taxon>
        <taxon>Herpotrichiellaceae</taxon>
        <taxon>Capronia</taxon>
    </lineage>
</organism>
<proteinExistence type="inferred from homology"/>
<dbReference type="InterPro" id="IPR002347">
    <property type="entry name" value="SDR_fam"/>
</dbReference>
<dbReference type="PANTHER" id="PTHR42760">
    <property type="entry name" value="SHORT-CHAIN DEHYDROGENASES/REDUCTASES FAMILY MEMBER"/>
    <property type="match status" value="1"/>
</dbReference>
<dbReference type="EMBL" id="AMGY01000001">
    <property type="protein sequence ID" value="EXJ92365.1"/>
    <property type="molecule type" value="Genomic_DNA"/>
</dbReference>
<evidence type="ECO:0000256" key="1">
    <source>
        <dbReference type="ARBA" id="ARBA00006484"/>
    </source>
</evidence>
<dbReference type="RefSeq" id="XP_007729255.1">
    <property type="nucleotide sequence ID" value="XM_007731065.1"/>
</dbReference>
<gene>
    <name evidence="2" type="ORF">A1O3_00915</name>
</gene>
<dbReference type="Pfam" id="PF00106">
    <property type="entry name" value="adh_short"/>
    <property type="match status" value="1"/>
</dbReference>
<evidence type="ECO:0000313" key="3">
    <source>
        <dbReference type="Proteomes" id="UP000019478"/>
    </source>
</evidence>
<dbReference type="PRINTS" id="PR00081">
    <property type="entry name" value="GDHRDH"/>
</dbReference>
<dbReference type="GO" id="GO:0016616">
    <property type="term" value="F:oxidoreductase activity, acting on the CH-OH group of donors, NAD or NADP as acceptor"/>
    <property type="evidence" value="ECO:0007669"/>
    <property type="project" value="TreeGrafter"/>
</dbReference>
<dbReference type="InterPro" id="IPR036291">
    <property type="entry name" value="NAD(P)-bd_dom_sf"/>
</dbReference>
<protein>
    <submittedName>
        <fullName evidence="2">Uncharacterized protein</fullName>
    </submittedName>
</protein>
<dbReference type="GO" id="GO:0006633">
    <property type="term" value="P:fatty acid biosynthetic process"/>
    <property type="evidence" value="ECO:0007669"/>
    <property type="project" value="TreeGrafter"/>
</dbReference>
<dbReference type="OrthoDB" id="1933717at2759"/>
<comment type="caution">
    <text evidence="2">The sequence shown here is derived from an EMBL/GenBank/DDBJ whole genome shotgun (WGS) entry which is preliminary data.</text>
</comment>
<accession>W9YRV7</accession>
<dbReference type="GeneID" id="19165055"/>
<evidence type="ECO:0000313" key="2">
    <source>
        <dbReference type="EMBL" id="EXJ92365.1"/>
    </source>
</evidence>
<dbReference type="PANTHER" id="PTHR42760:SF122">
    <property type="entry name" value="NAD(P)-BINDING PROTEIN"/>
    <property type="match status" value="1"/>
</dbReference>
<dbReference type="Gene3D" id="3.40.50.720">
    <property type="entry name" value="NAD(P)-binding Rossmann-like Domain"/>
    <property type="match status" value="1"/>
</dbReference>
<reference evidence="2 3" key="1">
    <citation type="submission" date="2013-03" db="EMBL/GenBank/DDBJ databases">
        <title>The Genome Sequence of Capronia epimyces CBS 606.96.</title>
        <authorList>
            <consortium name="The Broad Institute Genomics Platform"/>
            <person name="Cuomo C."/>
            <person name="de Hoog S."/>
            <person name="Gorbushina A."/>
            <person name="Walker B."/>
            <person name="Young S.K."/>
            <person name="Zeng Q."/>
            <person name="Gargeya S."/>
            <person name="Fitzgerald M."/>
            <person name="Haas B."/>
            <person name="Abouelleil A."/>
            <person name="Allen A.W."/>
            <person name="Alvarado L."/>
            <person name="Arachchi H.M."/>
            <person name="Berlin A.M."/>
            <person name="Chapman S.B."/>
            <person name="Gainer-Dewar J."/>
            <person name="Goldberg J."/>
            <person name="Griggs A."/>
            <person name="Gujja S."/>
            <person name="Hansen M."/>
            <person name="Howarth C."/>
            <person name="Imamovic A."/>
            <person name="Ireland A."/>
            <person name="Larimer J."/>
            <person name="McCowan C."/>
            <person name="Murphy C."/>
            <person name="Pearson M."/>
            <person name="Poon T.W."/>
            <person name="Priest M."/>
            <person name="Roberts A."/>
            <person name="Saif S."/>
            <person name="Shea T."/>
            <person name="Sisk P."/>
            <person name="Sykes S."/>
            <person name="Wortman J."/>
            <person name="Nusbaum C."/>
            <person name="Birren B."/>
        </authorList>
    </citation>
    <scope>NUCLEOTIDE SEQUENCE [LARGE SCALE GENOMIC DNA]</scope>
    <source>
        <strain evidence="2 3">CBS 606.96</strain>
    </source>
</reference>
<dbReference type="eggNOG" id="KOG1205">
    <property type="taxonomic scope" value="Eukaryota"/>
</dbReference>
<dbReference type="SUPFAM" id="SSF51735">
    <property type="entry name" value="NAD(P)-binding Rossmann-fold domains"/>
    <property type="match status" value="1"/>
</dbReference>
<name>W9YRV7_9EURO</name>
<dbReference type="AlphaFoldDB" id="W9YRV7"/>
<comment type="similarity">
    <text evidence="1">Belongs to the short-chain dehydrogenases/reductases (SDR) family.</text>
</comment>
<dbReference type="GO" id="GO:0048038">
    <property type="term" value="F:quinone binding"/>
    <property type="evidence" value="ECO:0007669"/>
    <property type="project" value="TreeGrafter"/>
</dbReference>
<dbReference type="Proteomes" id="UP000019478">
    <property type="component" value="Unassembled WGS sequence"/>
</dbReference>
<dbReference type="CDD" id="cd05233">
    <property type="entry name" value="SDR_c"/>
    <property type="match status" value="1"/>
</dbReference>